<dbReference type="Gene3D" id="3.40.50.300">
    <property type="entry name" value="P-loop containing nucleotide triphosphate hydrolases"/>
    <property type="match status" value="1"/>
</dbReference>
<dbReference type="InterPro" id="IPR003959">
    <property type="entry name" value="ATPase_AAA_core"/>
</dbReference>
<keyword evidence="12" id="KW-0482">Metalloprotease</keyword>
<reference evidence="12 13" key="1">
    <citation type="submission" date="2023-07" db="EMBL/GenBank/DDBJ databases">
        <title>Closed genome sequence of Methanosarcinaceae archaeon Am2.</title>
        <authorList>
            <person name="Poehlein A."/>
            <person name="Protasov E."/>
            <person name="Platt K."/>
            <person name="Reeh H."/>
            <person name="Daniel R."/>
            <person name="Brune A."/>
        </authorList>
    </citation>
    <scope>NUCLEOTIDE SEQUENCE [LARGE SCALE GENOMIC DNA]</scope>
    <source>
        <strain evidence="12 13">Am2</strain>
    </source>
</reference>
<evidence type="ECO:0000313" key="12">
    <source>
        <dbReference type="EMBL" id="WNY27065.1"/>
    </source>
</evidence>
<dbReference type="InterPro" id="IPR003593">
    <property type="entry name" value="AAA+_ATPase"/>
</dbReference>
<evidence type="ECO:0000256" key="7">
    <source>
        <dbReference type="ARBA" id="ARBA00023054"/>
    </source>
</evidence>
<dbReference type="GO" id="GO:0016887">
    <property type="term" value="F:ATP hydrolysis activity"/>
    <property type="evidence" value="ECO:0007669"/>
    <property type="project" value="InterPro"/>
</dbReference>
<gene>
    <name evidence="12" type="primary">ftsH_1</name>
    <name evidence="12" type="ORF">MsAm2_08500</name>
</gene>
<evidence type="ECO:0000256" key="8">
    <source>
        <dbReference type="ARBA" id="ARBA00023186"/>
    </source>
</evidence>
<comment type="similarity">
    <text evidence="2 9">Belongs to the AAA ATPase family.</text>
</comment>
<dbReference type="InterPro" id="IPR050221">
    <property type="entry name" value="26S_Proteasome_ATPase"/>
</dbReference>
<keyword evidence="12" id="KW-0645">Protease</keyword>
<evidence type="ECO:0000256" key="5">
    <source>
        <dbReference type="ARBA" id="ARBA00022840"/>
    </source>
</evidence>
<dbReference type="AlphaFoldDB" id="A0AA96ZVP0"/>
<dbReference type="GO" id="GO:0008237">
    <property type="term" value="F:metallopeptidase activity"/>
    <property type="evidence" value="ECO:0007669"/>
    <property type="project" value="UniProtKB-KW"/>
</dbReference>
<keyword evidence="13" id="KW-1185">Reference proteome</keyword>
<evidence type="ECO:0000256" key="4">
    <source>
        <dbReference type="ARBA" id="ARBA00022741"/>
    </source>
</evidence>
<keyword evidence="12" id="KW-0378">Hydrolase</keyword>
<sequence length="417" mass="46133">MSENDLMNPIPLEHSNKEQALILENEELLHKIKTMTEDLSAARIENGELKANVLKMTQIVEDHRWEIRRLKNQVEELTKTPFFIATVMEVFGEHVLIKLHGNNQEILTHTSPDFQDEIEPGMRVAVNGAAYVIMETISQSTDVRAQVMELIQSPNVSYDMVGGLSDVILEVIETVELPLTHPELFEKIGIEPPSGVLLYGSPGTGKTLIAKAVATQANATFIRMSGSDLVQKFVGEGARLVKDIFAMARSKAPAILFIDEIDAVGGTRTFDGTSGSAEVNRTMLQLLAEMDGFDGRGDVKIMAATNRKDLLDPALLRPGRFDRAIEVPMPDEKARGEILQIHTRKMNLGTDVDLEKLAKQTAGFSGADLNAVSREAGIFVLRRRGNVVTMPDFLEAIKKVKRDEQNNKNAVPSNMFM</sequence>
<evidence type="ECO:0000256" key="1">
    <source>
        <dbReference type="ARBA" id="ARBA00004496"/>
    </source>
</evidence>
<name>A0AA96ZVP0_9EURY</name>
<proteinExistence type="inferred from homology"/>
<dbReference type="GO" id="GO:0000502">
    <property type="term" value="C:proteasome complex"/>
    <property type="evidence" value="ECO:0007669"/>
    <property type="project" value="UniProtKB-KW"/>
</dbReference>
<dbReference type="InterPro" id="IPR012340">
    <property type="entry name" value="NA-bd_OB-fold"/>
</dbReference>
<dbReference type="GO" id="GO:0005524">
    <property type="term" value="F:ATP binding"/>
    <property type="evidence" value="ECO:0007669"/>
    <property type="project" value="UniProtKB-KW"/>
</dbReference>
<evidence type="ECO:0000256" key="10">
    <source>
        <dbReference type="SAM" id="Coils"/>
    </source>
</evidence>
<evidence type="ECO:0000259" key="11">
    <source>
        <dbReference type="SMART" id="SM00382"/>
    </source>
</evidence>
<dbReference type="GO" id="GO:0005737">
    <property type="term" value="C:cytoplasm"/>
    <property type="evidence" value="ECO:0007669"/>
    <property type="project" value="UniProtKB-SubCell"/>
</dbReference>
<evidence type="ECO:0000256" key="2">
    <source>
        <dbReference type="ARBA" id="ARBA00006914"/>
    </source>
</evidence>
<evidence type="ECO:0000256" key="3">
    <source>
        <dbReference type="ARBA" id="ARBA00022490"/>
    </source>
</evidence>
<accession>A0AA96ZVP0</accession>
<dbReference type="FunFam" id="3.40.50.300:FF:000033">
    <property type="entry name" value="26S protease regulatory subunit 6B"/>
    <property type="match status" value="1"/>
</dbReference>
<keyword evidence="3" id="KW-0963">Cytoplasm</keyword>
<dbReference type="Proteomes" id="UP001304970">
    <property type="component" value="Chromosome"/>
</dbReference>
<dbReference type="Pfam" id="PF17862">
    <property type="entry name" value="AAA_lid_3"/>
    <property type="match status" value="1"/>
</dbReference>
<dbReference type="SUPFAM" id="SSF52540">
    <property type="entry name" value="P-loop containing nucleoside triphosphate hydrolases"/>
    <property type="match status" value="1"/>
</dbReference>
<protein>
    <submittedName>
        <fullName evidence="12">ATP-dependent zinc metalloprotease FtsH</fullName>
        <ecNumber evidence="12">3.4.24.-</ecNumber>
    </submittedName>
</protein>
<dbReference type="InterPro" id="IPR027417">
    <property type="entry name" value="P-loop_NTPase"/>
</dbReference>
<dbReference type="Pfam" id="PF00004">
    <property type="entry name" value="AAA"/>
    <property type="match status" value="1"/>
</dbReference>
<dbReference type="Gene3D" id="1.10.8.60">
    <property type="match status" value="1"/>
</dbReference>
<evidence type="ECO:0000256" key="6">
    <source>
        <dbReference type="ARBA" id="ARBA00022942"/>
    </source>
</evidence>
<dbReference type="SMART" id="SM00382">
    <property type="entry name" value="AAA"/>
    <property type="match status" value="1"/>
</dbReference>
<dbReference type="PROSITE" id="PS00674">
    <property type="entry name" value="AAA"/>
    <property type="match status" value="1"/>
</dbReference>
<feature type="domain" description="AAA+ ATPase" evidence="11">
    <location>
        <begin position="192"/>
        <end position="331"/>
    </location>
</feature>
<dbReference type="EC" id="3.4.24.-" evidence="12"/>
<dbReference type="Gene3D" id="2.40.50.140">
    <property type="entry name" value="Nucleic acid-binding proteins"/>
    <property type="match status" value="1"/>
</dbReference>
<evidence type="ECO:0000313" key="13">
    <source>
        <dbReference type="Proteomes" id="UP001304970"/>
    </source>
</evidence>
<feature type="coiled-coil region" evidence="10">
    <location>
        <begin position="25"/>
        <end position="80"/>
    </location>
</feature>
<dbReference type="PANTHER" id="PTHR23073">
    <property type="entry name" value="26S PROTEASOME REGULATORY SUBUNIT"/>
    <property type="match status" value="1"/>
</dbReference>
<keyword evidence="7 10" id="KW-0175">Coiled coil</keyword>
<organism evidence="12 13">
    <name type="scientific">Methanolapillus ohkumae</name>
    <dbReference type="NCBI Taxonomy" id="3028298"/>
    <lineage>
        <taxon>Archaea</taxon>
        <taxon>Methanobacteriati</taxon>
        <taxon>Methanobacteriota</taxon>
        <taxon>Stenosarchaea group</taxon>
        <taxon>Methanomicrobia</taxon>
        <taxon>Methanosarcinales</taxon>
        <taxon>Methanosarcinaceae</taxon>
        <taxon>Methanolapillus</taxon>
    </lineage>
</organism>
<keyword evidence="5 9" id="KW-0067">ATP-binding</keyword>
<dbReference type="EMBL" id="CP131061">
    <property type="protein sequence ID" value="WNY27065.1"/>
    <property type="molecule type" value="Genomic_DNA"/>
</dbReference>
<keyword evidence="8" id="KW-0143">Chaperone</keyword>
<keyword evidence="6" id="KW-0647">Proteasome</keyword>
<dbReference type="InterPro" id="IPR041569">
    <property type="entry name" value="AAA_lid_3"/>
</dbReference>
<keyword evidence="4 9" id="KW-0547">Nucleotide-binding</keyword>
<dbReference type="InterPro" id="IPR003960">
    <property type="entry name" value="ATPase_AAA_CS"/>
</dbReference>
<dbReference type="NCBIfam" id="NF003069">
    <property type="entry name" value="PRK03992.1"/>
    <property type="match status" value="1"/>
</dbReference>
<comment type="subcellular location">
    <subcellularLocation>
        <location evidence="1">Cytoplasm</location>
    </subcellularLocation>
</comment>
<evidence type="ECO:0000256" key="9">
    <source>
        <dbReference type="RuleBase" id="RU003651"/>
    </source>
</evidence>